<dbReference type="PATRIC" id="fig|35746.4.peg.3840"/>
<organism evidence="1 2">
    <name type="scientific">Haloferax gibbonsii</name>
    <dbReference type="NCBI Taxonomy" id="35746"/>
    <lineage>
        <taxon>Archaea</taxon>
        <taxon>Methanobacteriati</taxon>
        <taxon>Methanobacteriota</taxon>
        <taxon>Stenosarchaea group</taxon>
        <taxon>Halobacteria</taxon>
        <taxon>Halobacteriales</taxon>
        <taxon>Haloferacaceae</taxon>
        <taxon>Haloferax</taxon>
    </lineage>
</organism>
<accession>A0A0K1IYS3</accession>
<dbReference type="Proteomes" id="UP000066124">
    <property type="component" value="Plasmid pHG2"/>
</dbReference>
<evidence type="ECO:0000313" key="1">
    <source>
        <dbReference type="EMBL" id="AKU09616.1"/>
    </source>
</evidence>
<gene>
    <name evidence="1" type="ORF">ABY42_17570</name>
</gene>
<proteinExistence type="predicted"/>
<evidence type="ECO:0000313" key="2">
    <source>
        <dbReference type="Proteomes" id="UP000066124"/>
    </source>
</evidence>
<dbReference type="AlphaFoldDB" id="A0A0K1IYS3"/>
<dbReference type="EMBL" id="CP011949">
    <property type="protein sequence ID" value="AKU09616.1"/>
    <property type="molecule type" value="Genomic_DNA"/>
</dbReference>
<dbReference type="PROSITE" id="PS51318">
    <property type="entry name" value="TAT"/>
    <property type="match status" value="1"/>
</dbReference>
<dbReference type="KEGG" id="hgi:ABY42_17570"/>
<keyword evidence="1" id="KW-0614">Plasmid</keyword>
<protein>
    <submittedName>
        <fullName evidence="1">Uncharacterized protein</fullName>
    </submittedName>
</protein>
<reference evidence="2" key="1">
    <citation type="journal article" date="2015" name="J. Biotechnol.">
        <title>Complete genome sequence of Haloferax gibbonsii strain ARA6, a potential producer of polyhydroxyalkanoates and halocins isolated from Araruama, Rio de Janeiro, Brasil.</title>
        <authorList>
            <person name="Pinto L.H."/>
            <person name="D'Alincourt Carvalho-Assef A.P."/>
            <person name="Vieira R.P."/>
            <person name="Clementino M.M."/>
            <person name="Albano R.M."/>
        </authorList>
    </citation>
    <scope>NUCLEOTIDE SEQUENCE [LARGE SCALE GENOMIC DNA]</scope>
    <source>
        <strain evidence="2">ARA6</strain>
        <plasmid evidence="2">Plasmid pHG2</plasmid>
    </source>
</reference>
<dbReference type="InterPro" id="IPR006311">
    <property type="entry name" value="TAT_signal"/>
</dbReference>
<sequence length="416" mass="45465">MSPDDSRPSTGSTRRQFLATGTAAAAASLSALTAGCLSDLPPLGGAQRYGRLEIPSTPAPAYRRWLPAPSSVERPPDRYYFSSSRKPRMRPEAPPLFAARQAYDKAALDYFGIGFERYDHFVDSVFGSVIEASFERSSVGRTLTESGYARSGAYRGYDVFVRNDGPRRVAVGDDAIVFTSANHHDEPNLEALVDTGAGERPRYHEVDSDFEQLTAAAGGPSHVGVNTTIHDPTGRPAMLADGFRFDRNNAYQVVNYQYTTDRVPTKEAIESAFRREHYRFADAAETFDVYVDGRLATVETRVPLRPDGEIDPRYRLPQVTWGLAYDEASDRVTVRHEAGETVPADRLFYDLSLPEAPGRVEKKPLWPGAETVAPGAEATIDLGDSPGADRASVVYSIGGTHFAVLFGRELGGETDA</sequence>
<name>A0A0K1IYS3_HALGI</name>
<geneLocation type="plasmid" evidence="1 2">
    <name>pHG2</name>
</geneLocation>